<gene>
    <name evidence="9" type="ORF">EJ04DRAFT_512400</name>
</gene>
<sequence>MAAAIPTARVIRPGLTTPIPNFLFAPLAPRGPVARFTTSPAACGRYRKENNKNRGVSALRRTGPRNLGSIVSQQRKIQVRREEEARVKQQDEGGSHSVKTLRLRKAKGEVLRKYIPKPVSDKKRSPFQGHPNHPLWAFFKDNELMPVPAQMRNHGQSWLVPDLREKSWNDLHTLWWVCVKERNFLATEMIERGRLDAGYGNVENETRDETVQETMKAIQDTLLERYMAWEGAFELAKTDPQIDLSGQGPAFIGDQEGTEDEYDSDYSYDQDSEVGVKQEAEKGKGQGAKDLPAPDFFKPKEKPPTTMMERAQKQTRKILWNK</sequence>
<keyword evidence="4" id="KW-0496">Mitochondrion</keyword>
<dbReference type="InterPro" id="IPR038340">
    <property type="entry name" value="MRP-L47_sf"/>
</dbReference>
<comment type="similarity">
    <text evidence="2">Belongs to the universal ribosomal protein uL29 family.</text>
</comment>
<accession>A0A9P4QVA9</accession>
<protein>
    <recommendedName>
        <fullName evidence="6">Large ribosomal subunit protein uL29m</fullName>
    </recommendedName>
    <alternativeName>
        <fullName evidence="7">54S ribosomal protein L4, mitochondrial</fullName>
    </alternativeName>
</protein>
<evidence type="ECO:0000256" key="6">
    <source>
        <dbReference type="ARBA" id="ARBA00035289"/>
    </source>
</evidence>
<dbReference type="Proteomes" id="UP000799444">
    <property type="component" value="Unassembled WGS sequence"/>
</dbReference>
<dbReference type="InterPro" id="IPR010729">
    <property type="entry name" value="Ribosomal_uL29_mit"/>
</dbReference>
<feature type="compositionally biased region" description="Basic and acidic residues" evidence="8">
    <location>
        <begin position="274"/>
        <end position="284"/>
    </location>
</feature>
<dbReference type="GO" id="GO:0003735">
    <property type="term" value="F:structural constituent of ribosome"/>
    <property type="evidence" value="ECO:0007669"/>
    <property type="project" value="InterPro"/>
</dbReference>
<dbReference type="GO" id="GO:0005762">
    <property type="term" value="C:mitochondrial large ribosomal subunit"/>
    <property type="evidence" value="ECO:0007669"/>
    <property type="project" value="TreeGrafter"/>
</dbReference>
<name>A0A9P4QVA9_9PLEO</name>
<evidence type="ECO:0000313" key="9">
    <source>
        <dbReference type="EMBL" id="KAF2734553.1"/>
    </source>
</evidence>
<dbReference type="OrthoDB" id="270763at2759"/>
<evidence type="ECO:0000256" key="7">
    <source>
        <dbReference type="ARBA" id="ARBA00035399"/>
    </source>
</evidence>
<dbReference type="PANTHER" id="PTHR21183:SF18">
    <property type="entry name" value="LARGE RIBOSOMAL SUBUNIT PROTEIN UL29M"/>
    <property type="match status" value="1"/>
</dbReference>
<dbReference type="Pfam" id="PF06984">
    <property type="entry name" value="MRP-L47"/>
    <property type="match status" value="1"/>
</dbReference>
<organism evidence="9 10">
    <name type="scientific">Polyplosphaeria fusca</name>
    <dbReference type="NCBI Taxonomy" id="682080"/>
    <lineage>
        <taxon>Eukaryota</taxon>
        <taxon>Fungi</taxon>
        <taxon>Dikarya</taxon>
        <taxon>Ascomycota</taxon>
        <taxon>Pezizomycotina</taxon>
        <taxon>Dothideomycetes</taxon>
        <taxon>Pleosporomycetidae</taxon>
        <taxon>Pleosporales</taxon>
        <taxon>Tetraplosphaeriaceae</taxon>
        <taxon>Polyplosphaeria</taxon>
    </lineage>
</organism>
<dbReference type="PANTHER" id="PTHR21183">
    <property type="entry name" value="RIBOSOMAL PROTEIN L47, MITOCHONDRIAL-RELATED"/>
    <property type="match status" value="1"/>
</dbReference>
<comment type="caution">
    <text evidence="9">The sequence shown here is derived from an EMBL/GenBank/DDBJ whole genome shotgun (WGS) entry which is preliminary data.</text>
</comment>
<evidence type="ECO:0000256" key="8">
    <source>
        <dbReference type="SAM" id="MobiDB-lite"/>
    </source>
</evidence>
<feature type="compositionally biased region" description="Acidic residues" evidence="8">
    <location>
        <begin position="256"/>
        <end position="272"/>
    </location>
</feature>
<dbReference type="GO" id="GO:0032543">
    <property type="term" value="P:mitochondrial translation"/>
    <property type="evidence" value="ECO:0007669"/>
    <property type="project" value="TreeGrafter"/>
</dbReference>
<dbReference type="Gene3D" id="6.10.330.20">
    <property type="match status" value="1"/>
</dbReference>
<keyword evidence="10" id="KW-1185">Reference proteome</keyword>
<comment type="subcellular location">
    <subcellularLocation>
        <location evidence="1">Mitochondrion</location>
    </subcellularLocation>
</comment>
<reference evidence="9" key="1">
    <citation type="journal article" date="2020" name="Stud. Mycol.">
        <title>101 Dothideomycetes genomes: a test case for predicting lifestyles and emergence of pathogens.</title>
        <authorList>
            <person name="Haridas S."/>
            <person name="Albert R."/>
            <person name="Binder M."/>
            <person name="Bloem J."/>
            <person name="Labutti K."/>
            <person name="Salamov A."/>
            <person name="Andreopoulos B."/>
            <person name="Baker S."/>
            <person name="Barry K."/>
            <person name="Bills G."/>
            <person name="Bluhm B."/>
            <person name="Cannon C."/>
            <person name="Castanera R."/>
            <person name="Culley D."/>
            <person name="Daum C."/>
            <person name="Ezra D."/>
            <person name="Gonzalez J."/>
            <person name="Henrissat B."/>
            <person name="Kuo A."/>
            <person name="Liang C."/>
            <person name="Lipzen A."/>
            <person name="Lutzoni F."/>
            <person name="Magnuson J."/>
            <person name="Mondo S."/>
            <person name="Nolan M."/>
            <person name="Ohm R."/>
            <person name="Pangilinan J."/>
            <person name="Park H.-J."/>
            <person name="Ramirez L."/>
            <person name="Alfaro M."/>
            <person name="Sun H."/>
            <person name="Tritt A."/>
            <person name="Yoshinaga Y."/>
            <person name="Zwiers L.-H."/>
            <person name="Turgeon B."/>
            <person name="Goodwin S."/>
            <person name="Spatafora J."/>
            <person name="Crous P."/>
            <person name="Grigoriev I."/>
        </authorList>
    </citation>
    <scope>NUCLEOTIDE SEQUENCE</scope>
    <source>
        <strain evidence="9">CBS 125425</strain>
    </source>
</reference>
<evidence type="ECO:0000256" key="4">
    <source>
        <dbReference type="ARBA" id="ARBA00023128"/>
    </source>
</evidence>
<feature type="region of interest" description="Disordered" evidence="8">
    <location>
        <begin position="244"/>
        <end position="322"/>
    </location>
</feature>
<dbReference type="EMBL" id="ML996146">
    <property type="protein sequence ID" value="KAF2734553.1"/>
    <property type="molecule type" value="Genomic_DNA"/>
</dbReference>
<evidence type="ECO:0000256" key="2">
    <source>
        <dbReference type="ARBA" id="ARBA00009254"/>
    </source>
</evidence>
<keyword evidence="5" id="KW-0687">Ribonucleoprotein</keyword>
<evidence type="ECO:0000256" key="3">
    <source>
        <dbReference type="ARBA" id="ARBA00022980"/>
    </source>
</evidence>
<dbReference type="AlphaFoldDB" id="A0A9P4QVA9"/>
<evidence type="ECO:0000256" key="1">
    <source>
        <dbReference type="ARBA" id="ARBA00004173"/>
    </source>
</evidence>
<keyword evidence="3" id="KW-0689">Ribosomal protein</keyword>
<evidence type="ECO:0000313" key="10">
    <source>
        <dbReference type="Proteomes" id="UP000799444"/>
    </source>
</evidence>
<evidence type="ECO:0000256" key="5">
    <source>
        <dbReference type="ARBA" id="ARBA00023274"/>
    </source>
</evidence>
<proteinExistence type="inferred from homology"/>